<protein>
    <recommendedName>
        <fullName evidence="1">Aspartyl/glutamyl-tRNA(Asn/Gln) amidotransferase subunit C</fullName>
        <shortName evidence="1">Asp/Glu-ADT subunit C</shortName>
        <ecNumber evidence="1">6.3.5.-</ecNumber>
    </recommendedName>
</protein>
<dbReference type="NCBIfam" id="TIGR00135">
    <property type="entry name" value="gatC"/>
    <property type="match status" value="1"/>
</dbReference>
<dbReference type="EMBL" id="BHXQ01000003">
    <property type="protein sequence ID" value="GCC51611.1"/>
    <property type="molecule type" value="Genomic_DNA"/>
</dbReference>
<organism evidence="2 3">
    <name type="scientific">Chryseotalea sanaruensis</name>
    <dbReference type="NCBI Taxonomy" id="2482724"/>
    <lineage>
        <taxon>Bacteria</taxon>
        <taxon>Pseudomonadati</taxon>
        <taxon>Bacteroidota</taxon>
        <taxon>Cytophagia</taxon>
        <taxon>Cytophagales</taxon>
        <taxon>Chryseotaleaceae</taxon>
        <taxon>Chryseotalea</taxon>
    </lineage>
</organism>
<dbReference type="GO" id="GO:0005524">
    <property type="term" value="F:ATP binding"/>
    <property type="evidence" value="ECO:0007669"/>
    <property type="project" value="UniProtKB-KW"/>
</dbReference>
<evidence type="ECO:0000313" key="3">
    <source>
        <dbReference type="Proteomes" id="UP000288227"/>
    </source>
</evidence>
<dbReference type="GO" id="GO:0006412">
    <property type="term" value="P:translation"/>
    <property type="evidence" value="ECO:0007669"/>
    <property type="project" value="UniProtKB-UniRule"/>
</dbReference>
<evidence type="ECO:0000256" key="1">
    <source>
        <dbReference type="HAMAP-Rule" id="MF_00122"/>
    </source>
</evidence>
<comment type="function">
    <text evidence="1">Allows the formation of correctly charged Asn-tRNA(Asn) or Gln-tRNA(Gln) through the transamidation of misacylated Asp-tRNA(Asn) or Glu-tRNA(Gln) in organisms which lack either or both of asparaginyl-tRNA or glutaminyl-tRNA synthetases. The reaction takes place in the presence of glutamine and ATP through an activated phospho-Asp-tRNA(Asn) or phospho-Glu-tRNA(Gln).</text>
</comment>
<comment type="catalytic activity">
    <reaction evidence="1">
        <text>L-glutamyl-tRNA(Gln) + L-glutamine + ATP + H2O = L-glutaminyl-tRNA(Gln) + L-glutamate + ADP + phosphate + H(+)</text>
        <dbReference type="Rhea" id="RHEA:17521"/>
        <dbReference type="Rhea" id="RHEA-COMP:9681"/>
        <dbReference type="Rhea" id="RHEA-COMP:9684"/>
        <dbReference type="ChEBI" id="CHEBI:15377"/>
        <dbReference type="ChEBI" id="CHEBI:15378"/>
        <dbReference type="ChEBI" id="CHEBI:29985"/>
        <dbReference type="ChEBI" id="CHEBI:30616"/>
        <dbReference type="ChEBI" id="CHEBI:43474"/>
        <dbReference type="ChEBI" id="CHEBI:58359"/>
        <dbReference type="ChEBI" id="CHEBI:78520"/>
        <dbReference type="ChEBI" id="CHEBI:78521"/>
        <dbReference type="ChEBI" id="CHEBI:456216"/>
    </reaction>
</comment>
<dbReference type="GO" id="GO:0016740">
    <property type="term" value="F:transferase activity"/>
    <property type="evidence" value="ECO:0007669"/>
    <property type="project" value="UniProtKB-KW"/>
</dbReference>
<dbReference type="GO" id="GO:0050566">
    <property type="term" value="F:asparaginyl-tRNA synthase (glutamine-hydrolyzing) activity"/>
    <property type="evidence" value="ECO:0007669"/>
    <property type="project" value="RHEA"/>
</dbReference>
<dbReference type="EC" id="6.3.5.-" evidence="1"/>
<dbReference type="GO" id="GO:0050567">
    <property type="term" value="F:glutaminyl-tRNA synthase (glutamine-hydrolyzing) activity"/>
    <property type="evidence" value="ECO:0007669"/>
    <property type="project" value="UniProtKB-UniRule"/>
</dbReference>
<proteinExistence type="inferred from homology"/>
<comment type="catalytic activity">
    <reaction evidence="1">
        <text>L-aspartyl-tRNA(Asn) + L-glutamine + ATP + H2O = L-asparaginyl-tRNA(Asn) + L-glutamate + ADP + phosphate + 2 H(+)</text>
        <dbReference type="Rhea" id="RHEA:14513"/>
        <dbReference type="Rhea" id="RHEA-COMP:9674"/>
        <dbReference type="Rhea" id="RHEA-COMP:9677"/>
        <dbReference type="ChEBI" id="CHEBI:15377"/>
        <dbReference type="ChEBI" id="CHEBI:15378"/>
        <dbReference type="ChEBI" id="CHEBI:29985"/>
        <dbReference type="ChEBI" id="CHEBI:30616"/>
        <dbReference type="ChEBI" id="CHEBI:43474"/>
        <dbReference type="ChEBI" id="CHEBI:58359"/>
        <dbReference type="ChEBI" id="CHEBI:78515"/>
        <dbReference type="ChEBI" id="CHEBI:78516"/>
        <dbReference type="ChEBI" id="CHEBI:456216"/>
    </reaction>
</comment>
<dbReference type="SUPFAM" id="SSF141000">
    <property type="entry name" value="Glu-tRNAGln amidotransferase C subunit"/>
    <property type="match status" value="1"/>
</dbReference>
<accession>A0A401U9P8</accession>
<dbReference type="InterPro" id="IPR036113">
    <property type="entry name" value="Asp/Glu-ADT_sf_sub_c"/>
</dbReference>
<sequence>MKVDRETLDKMAHLSRLHVEEKDAEKMMEDMSNILNWVGKLNEVNTDGVEPLTNMSHEFNVMREDVVKTDISKEDALKQAPSKDADFFRVPKMLE</sequence>
<keyword evidence="1" id="KW-0436">Ligase</keyword>
<dbReference type="HAMAP" id="MF_00122">
    <property type="entry name" value="GatC"/>
    <property type="match status" value="1"/>
</dbReference>
<name>A0A401U9P8_9BACT</name>
<comment type="similarity">
    <text evidence="1">Belongs to the GatC family.</text>
</comment>
<keyword evidence="1" id="KW-0067">ATP-binding</keyword>
<dbReference type="InterPro" id="IPR003837">
    <property type="entry name" value="GatC"/>
</dbReference>
<dbReference type="GO" id="GO:0070681">
    <property type="term" value="P:glutaminyl-tRNAGln biosynthesis via transamidation"/>
    <property type="evidence" value="ECO:0007669"/>
    <property type="project" value="TreeGrafter"/>
</dbReference>
<keyword evidence="1" id="KW-0547">Nucleotide-binding</keyword>
<comment type="caution">
    <text evidence="2">The sequence shown here is derived from an EMBL/GenBank/DDBJ whole genome shotgun (WGS) entry which is preliminary data.</text>
</comment>
<comment type="subunit">
    <text evidence="1">Heterotrimer of A, B and C subunits.</text>
</comment>
<dbReference type="Gene3D" id="1.10.20.60">
    <property type="entry name" value="Glu-tRNAGln amidotransferase C subunit, N-terminal domain"/>
    <property type="match status" value="1"/>
</dbReference>
<gene>
    <name evidence="1" type="primary">gatC</name>
    <name evidence="2" type="ORF">SanaruYs_18380</name>
</gene>
<dbReference type="Proteomes" id="UP000288227">
    <property type="component" value="Unassembled WGS sequence"/>
</dbReference>
<keyword evidence="1" id="KW-0648">Protein biosynthesis</keyword>
<keyword evidence="3" id="KW-1185">Reference proteome</keyword>
<evidence type="ECO:0000313" key="2">
    <source>
        <dbReference type="EMBL" id="GCC51611.1"/>
    </source>
</evidence>
<dbReference type="PANTHER" id="PTHR15004:SF0">
    <property type="entry name" value="GLUTAMYL-TRNA(GLN) AMIDOTRANSFERASE SUBUNIT C, MITOCHONDRIAL"/>
    <property type="match status" value="1"/>
</dbReference>
<dbReference type="PANTHER" id="PTHR15004">
    <property type="entry name" value="GLUTAMYL-TRNA(GLN) AMIDOTRANSFERASE SUBUNIT C, MITOCHONDRIAL"/>
    <property type="match status" value="1"/>
</dbReference>
<keyword evidence="2" id="KW-0808">Transferase</keyword>
<dbReference type="GO" id="GO:0006450">
    <property type="term" value="P:regulation of translational fidelity"/>
    <property type="evidence" value="ECO:0007669"/>
    <property type="project" value="InterPro"/>
</dbReference>
<dbReference type="RefSeq" id="WP_127122267.1">
    <property type="nucleotide sequence ID" value="NZ_BHXQ01000003.1"/>
</dbReference>
<dbReference type="Pfam" id="PF02686">
    <property type="entry name" value="GatC"/>
    <property type="match status" value="1"/>
</dbReference>
<reference evidence="2 3" key="1">
    <citation type="submission" date="2018-11" db="EMBL/GenBank/DDBJ databases">
        <title>Chryseotalea sanarue gen. nov., sp., nov., a member of the family Cytophagaceae, isolated from a brackish lake in Hamamatsu Japan.</title>
        <authorList>
            <person name="Maejima Y."/>
            <person name="Iino T."/>
            <person name="Muraguchi Y."/>
            <person name="Fukuda K."/>
            <person name="Ohkuma M."/>
            <person name="Moriuchi R."/>
            <person name="Dohra H."/>
            <person name="Kimbara K."/>
            <person name="Shintani M."/>
        </authorList>
    </citation>
    <scope>NUCLEOTIDE SEQUENCE [LARGE SCALE GENOMIC DNA]</scope>
    <source>
        <strain evidence="2 3">Ys</strain>
    </source>
</reference>
<dbReference type="AlphaFoldDB" id="A0A401U9P8"/>
<dbReference type="OrthoDB" id="9813938at2"/>